<proteinExistence type="predicted"/>
<name>A0A7C6EC75_UNCW3</name>
<dbReference type="Gene3D" id="3.90.1310.10">
    <property type="entry name" value="Penicillin-binding protein 2a (Domain 2)"/>
    <property type="match status" value="1"/>
</dbReference>
<dbReference type="Gene3D" id="3.30.450.330">
    <property type="match status" value="1"/>
</dbReference>
<dbReference type="Pfam" id="PF03717">
    <property type="entry name" value="PBP_dimer"/>
    <property type="match status" value="1"/>
</dbReference>
<accession>A0A7C6EC75</accession>
<keyword evidence="2 4" id="KW-0472">Membrane</keyword>
<feature type="region of interest" description="Disordered" evidence="3">
    <location>
        <begin position="574"/>
        <end position="612"/>
    </location>
</feature>
<dbReference type="Gene3D" id="3.40.710.10">
    <property type="entry name" value="DD-peptidase/beta-lactamase superfamily"/>
    <property type="match status" value="1"/>
</dbReference>
<dbReference type="SUPFAM" id="SSF56601">
    <property type="entry name" value="beta-lactamase/transpeptidase-like"/>
    <property type="match status" value="1"/>
</dbReference>
<evidence type="ECO:0000256" key="4">
    <source>
        <dbReference type="SAM" id="Phobius"/>
    </source>
</evidence>
<evidence type="ECO:0000256" key="2">
    <source>
        <dbReference type="ARBA" id="ARBA00023136"/>
    </source>
</evidence>
<keyword evidence="4" id="KW-0812">Transmembrane</keyword>
<feature type="domain" description="Penicillin-binding protein transpeptidase" evidence="5">
    <location>
        <begin position="248"/>
        <end position="558"/>
    </location>
</feature>
<feature type="transmembrane region" description="Helical" evidence="4">
    <location>
        <begin position="12"/>
        <end position="31"/>
    </location>
</feature>
<dbReference type="PANTHER" id="PTHR30627:SF1">
    <property type="entry name" value="PEPTIDOGLYCAN D,D-TRANSPEPTIDASE FTSI"/>
    <property type="match status" value="1"/>
</dbReference>
<evidence type="ECO:0000256" key="1">
    <source>
        <dbReference type="ARBA" id="ARBA00004370"/>
    </source>
</evidence>
<protein>
    <submittedName>
        <fullName evidence="7">Penicillin-binding protein 2</fullName>
    </submittedName>
</protein>
<organism evidence="7">
    <name type="scientific">candidate division WOR-3 bacterium</name>
    <dbReference type="NCBI Taxonomy" id="2052148"/>
    <lineage>
        <taxon>Bacteria</taxon>
        <taxon>Bacteria division WOR-3</taxon>
    </lineage>
</organism>
<comment type="subcellular location">
    <subcellularLocation>
        <location evidence="1">Membrane</location>
    </subcellularLocation>
</comment>
<dbReference type="InterPro" id="IPR012338">
    <property type="entry name" value="Beta-lactam/transpept-like"/>
</dbReference>
<keyword evidence="4" id="KW-1133">Transmembrane helix</keyword>
<dbReference type="Pfam" id="PF00905">
    <property type="entry name" value="Transpeptidase"/>
    <property type="match status" value="1"/>
</dbReference>
<comment type="caution">
    <text evidence="7">The sequence shown here is derived from an EMBL/GenBank/DDBJ whole genome shotgun (WGS) entry which is preliminary data.</text>
</comment>
<dbReference type="GO" id="GO:0005886">
    <property type="term" value="C:plasma membrane"/>
    <property type="evidence" value="ECO:0007669"/>
    <property type="project" value="TreeGrafter"/>
</dbReference>
<reference evidence="7" key="1">
    <citation type="journal article" date="2020" name="mSystems">
        <title>Genome- and Community-Level Interaction Insights into Carbon Utilization and Element Cycling Functions of Hydrothermarchaeota in Hydrothermal Sediment.</title>
        <authorList>
            <person name="Zhou Z."/>
            <person name="Liu Y."/>
            <person name="Xu W."/>
            <person name="Pan J."/>
            <person name="Luo Z.H."/>
            <person name="Li M."/>
        </authorList>
    </citation>
    <scope>NUCLEOTIDE SEQUENCE [LARGE SCALE GENOMIC DNA]</scope>
    <source>
        <strain evidence="7">SpSt-876</strain>
    </source>
</reference>
<dbReference type="PANTHER" id="PTHR30627">
    <property type="entry name" value="PEPTIDOGLYCAN D,D-TRANSPEPTIDASE"/>
    <property type="match status" value="1"/>
</dbReference>
<feature type="compositionally biased region" description="Basic and acidic residues" evidence="3">
    <location>
        <begin position="581"/>
        <end position="600"/>
    </location>
</feature>
<dbReference type="InterPro" id="IPR001460">
    <property type="entry name" value="PCN-bd_Tpept"/>
</dbReference>
<dbReference type="SUPFAM" id="SSF56519">
    <property type="entry name" value="Penicillin binding protein dimerisation domain"/>
    <property type="match status" value="1"/>
</dbReference>
<feature type="domain" description="Penicillin-binding protein dimerisation" evidence="6">
    <location>
        <begin position="52"/>
        <end position="203"/>
    </location>
</feature>
<sequence>MFEINRIKVVKKIFIFFWVIGLTYVFYLQIISGKKYAKKAKGFQETTIELLAPRGRIYDRRGRQLVVNRSCFSISVLPQYLEHKRKEAAYLLASCGVKDFNTTYQELSKRKKFYWYQKQVDYDVGKLLLTKLKKAGLAGAISVVSDNDRYYPFRDIAASVIGFVGSTKPGNKKGWAGIEYEFDSLLSGKPGKMVCGLDGLGNIYYHPSYKSVPAVPGCDIYSTLDLDIQLIAYEELKFSVENCSAIFGSVLVLDCETGEILAMVDYPDFDPNHYERYKPKEWTPFAVTSEFEPGSSFKLVIMATALNSSNRESILKERYDVSQGYITISGKRIKDVHNWQVLDFPGIFIHSSNIGVSLLSQRLDALEFYLTARKLGFTLPTGIELPGEAAGYLDSPNRIKKALRFANNAFGQGLRTTLLQLANAYACVAQGGILLKPYIVKAIVSPTRGVLYQGQKTIIRRALDLNIANEMKDILERVVTEGSGKKAFLDEFEVCGKTGTAQKLVNGVYSAEKSLMTFVGFFPKTKPKYLIAVLIDEPKRTEETRFAGDVTCPLFKNIATRIIRLKQNELNSFKQPAARGGLREEGGGKTRRTGNGERTTDNGQSAWGGDNG</sequence>
<dbReference type="GO" id="GO:0071555">
    <property type="term" value="P:cell wall organization"/>
    <property type="evidence" value="ECO:0007669"/>
    <property type="project" value="TreeGrafter"/>
</dbReference>
<evidence type="ECO:0000259" key="6">
    <source>
        <dbReference type="Pfam" id="PF03717"/>
    </source>
</evidence>
<evidence type="ECO:0000259" key="5">
    <source>
        <dbReference type="Pfam" id="PF00905"/>
    </source>
</evidence>
<dbReference type="EMBL" id="DTLI01000045">
    <property type="protein sequence ID" value="HHS51620.1"/>
    <property type="molecule type" value="Genomic_DNA"/>
</dbReference>
<evidence type="ECO:0000256" key="3">
    <source>
        <dbReference type="SAM" id="MobiDB-lite"/>
    </source>
</evidence>
<dbReference type="InterPro" id="IPR036138">
    <property type="entry name" value="PBP_dimer_sf"/>
</dbReference>
<dbReference type="GO" id="GO:0008658">
    <property type="term" value="F:penicillin binding"/>
    <property type="evidence" value="ECO:0007669"/>
    <property type="project" value="InterPro"/>
</dbReference>
<dbReference type="AlphaFoldDB" id="A0A7C6EC75"/>
<gene>
    <name evidence="7" type="ORF">ENW73_01970</name>
</gene>
<evidence type="ECO:0000313" key="7">
    <source>
        <dbReference type="EMBL" id="HHS51620.1"/>
    </source>
</evidence>
<dbReference type="InterPro" id="IPR005311">
    <property type="entry name" value="PBP_dimer"/>
</dbReference>
<dbReference type="InterPro" id="IPR050515">
    <property type="entry name" value="Beta-lactam/transpept"/>
</dbReference>